<organism evidence="5 6">
    <name type="scientific">Nitratireductor aestuarii</name>
    <dbReference type="NCBI Taxonomy" id="1735103"/>
    <lineage>
        <taxon>Bacteria</taxon>
        <taxon>Pseudomonadati</taxon>
        <taxon>Pseudomonadota</taxon>
        <taxon>Alphaproteobacteria</taxon>
        <taxon>Hyphomicrobiales</taxon>
        <taxon>Phyllobacteriaceae</taxon>
        <taxon>Nitratireductor</taxon>
    </lineage>
</organism>
<feature type="compositionally biased region" description="Basic and acidic residues" evidence="3">
    <location>
        <begin position="222"/>
        <end position="233"/>
    </location>
</feature>
<feature type="region of interest" description="Disordered" evidence="3">
    <location>
        <begin position="222"/>
        <end position="271"/>
    </location>
</feature>
<dbReference type="InterPro" id="IPR016194">
    <property type="entry name" value="SPOC-like_C_dom_sf"/>
</dbReference>
<keyword evidence="2" id="KW-0234">DNA repair</keyword>
<keyword evidence="6" id="KW-1185">Reference proteome</keyword>
<comment type="subunit">
    <text evidence="2">Homodimer. Interacts with LigD.</text>
</comment>
<dbReference type="HAMAP" id="MF_01875">
    <property type="entry name" value="Prokaryotic_Ku"/>
    <property type="match status" value="1"/>
</dbReference>
<evidence type="ECO:0000259" key="4">
    <source>
        <dbReference type="SMART" id="SM00559"/>
    </source>
</evidence>
<dbReference type="Pfam" id="PF02735">
    <property type="entry name" value="Ku"/>
    <property type="match status" value="1"/>
</dbReference>
<dbReference type="PIRSF" id="PIRSF006493">
    <property type="entry name" value="Prok_Ku"/>
    <property type="match status" value="1"/>
</dbReference>
<protein>
    <recommendedName>
        <fullName evidence="2">Non-homologous end joining protein Ku</fullName>
    </recommendedName>
</protein>
<accession>A0A916RJ35</accession>
<dbReference type="NCBIfam" id="TIGR02772">
    <property type="entry name" value="Ku_bact"/>
    <property type="match status" value="1"/>
</dbReference>
<dbReference type="SUPFAM" id="SSF100939">
    <property type="entry name" value="SPOC domain-like"/>
    <property type="match status" value="1"/>
</dbReference>
<comment type="similarity">
    <text evidence="2">Belongs to the prokaryotic Ku family.</text>
</comment>
<evidence type="ECO:0000313" key="6">
    <source>
        <dbReference type="Proteomes" id="UP000636264"/>
    </source>
</evidence>
<feature type="compositionally biased region" description="Basic and acidic residues" evidence="3">
    <location>
        <begin position="258"/>
        <end position="271"/>
    </location>
</feature>
<keyword evidence="2" id="KW-0227">DNA damage</keyword>
<dbReference type="InterPro" id="IPR009187">
    <property type="entry name" value="Prok_Ku"/>
</dbReference>
<dbReference type="GO" id="GO:0006303">
    <property type="term" value="P:double-strand break repair via nonhomologous end joining"/>
    <property type="evidence" value="ECO:0007669"/>
    <property type="project" value="UniProtKB-UniRule"/>
</dbReference>
<dbReference type="RefSeq" id="WP_188719484.1">
    <property type="nucleotide sequence ID" value="NZ_BMIF01000001.1"/>
</dbReference>
<dbReference type="Gene3D" id="2.40.290.10">
    <property type="match status" value="1"/>
</dbReference>
<keyword evidence="2" id="KW-0233">DNA recombination</keyword>
<proteinExistence type="inferred from homology"/>
<evidence type="ECO:0000313" key="5">
    <source>
        <dbReference type="EMBL" id="GGA55586.1"/>
    </source>
</evidence>
<sequence>MAPPRYWKGYLKLSLVTCAVSLTPATSPSEKIRFHTINSETGNRVRSRYVDAETGKVVSDKDQAKGYEIEEGRQIILEEDEIEAAAVESTRTINIEQFVPADSIDWIWYDSPYYLLPEDDVAEEAFAVIREAMKATDTVGISRLVLARRERAVMLVPRDKGIVLWTLRYGDEVREADEIYGKAPQKSGEKEMVSLIQTLIKDKTVKWEPSLAQDPVQDKLKDIIAAKEKDQKKKPSKKKKDDDDEIETPNNVVSIMDALKRSIDKEKKGKR</sequence>
<dbReference type="AlphaFoldDB" id="A0A916RJ35"/>
<evidence type="ECO:0000256" key="2">
    <source>
        <dbReference type="HAMAP-Rule" id="MF_01875"/>
    </source>
</evidence>
<dbReference type="Proteomes" id="UP000636264">
    <property type="component" value="Unassembled WGS sequence"/>
</dbReference>
<comment type="function">
    <text evidence="2">With LigD forms a non-homologous end joining (NHEJ) DNA repair enzyme, which repairs dsDNA breaks with reduced fidelity. Binds linear dsDNA with 5'- and 3'- overhangs but not closed circular dsDNA nor ssDNA. Recruits and stimulates the ligase activity of LigD.</text>
</comment>
<evidence type="ECO:0000256" key="1">
    <source>
        <dbReference type="ARBA" id="ARBA00023125"/>
    </source>
</evidence>
<dbReference type="CDD" id="cd00789">
    <property type="entry name" value="KU_like"/>
    <property type="match status" value="1"/>
</dbReference>
<dbReference type="SMART" id="SM00559">
    <property type="entry name" value="Ku78"/>
    <property type="match status" value="1"/>
</dbReference>
<dbReference type="PANTHER" id="PTHR41251:SF1">
    <property type="entry name" value="NON-HOMOLOGOUS END JOINING PROTEIN KU"/>
    <property type="match status" value="1"/>
</dbReference>
<dbReference type="GO" id="GO:0003690">
    <property type="term" value="F:double-stranded DNA binding"/>
    <property type="evidence" value="ECO:0007669"/>
    <property type="project" value="UniProtKB-UniRule"/>
</dbReference>
<comment type="caution">
    <text evidence="5">The sequence shown here is derived from an EMBL/GenBank/DDBJ whole genome shotgun (WGS) entry which is preliminary data.</text>
</comment>
<gene>
    <name evidence="2 5" type="primary">ku</name>
    <name evidence="5" type="ORF">GCM10011385_06440</name>
</gene>
<name>A0A916RJ35_9HYPH</name>
<dbReference type="InterPro" id="IPR006164">
    <property type="entry name" value="DNA_bd_Ku70/Ku80"/>
</dbReference>
<evidence type="ECO:0000256" key="3">
    <source>
        <dbReference type="SAM" id="MobiDB-lite"/>
    </source>
</evidence>
<dbReference type="EMBL" id="BMIF01000001">
    <property type="protein sequence ID" value="GGA55586.1"/>
    <property type="molecule type" value="Genomic_DNA"/>
</dbReference>
<feature type="domain" description="Ku" evidence="4">
    <location>
        <begin position="55"/>
        <end position="184"/>
    </location>
</feature>
<dbReference type="GO" id="GO:0006310">
    <property type="term" value="P:DNA recombination"/>
    <property type="evidence" value="ECO:0007669"/>
    <property type="project" value="UniProtKB-KW"/>
</dbReference>
<reference evidence="5" key="1">
    <citation type="journal article" date="2014" name="Int. J. Syst. Evol. Microbiol.">
        <title>Complete genome sequence of Corynebacterium casei LMG S-19264T (=DSM 44701T), isolated from a smear-ripened cheese.</title>
        <authorList>
            <consortium name="US DOE Joint Genome Institute (JGI-PGF)"/>
            <person name="Walter F."/>
            <person name="Albersmeier A."/>
            <person name="Kalinowski J."/>
            <person name="Ruckert C."/>
        </authorList>
    </citation>
    <scope>NUCLEOTIDE SEQUENCE</scope>
    <source>
        <strain evidence="5">CGMCC 1.15320</strain>
    </source>
</reference>
<keyword evidence="1 2" id="KW-0238">DNA-binding</keyword>
<dbReference type="PANTHER" id="PTHR41251">
    <property type="entry name" value="NON-HOMOLOGOUS END JOINING PROTEIN KU"/>
    <property type="match status" value="1"/>
</dbReference>
<reference evidence="5" key="2">
    <citation type="submission" date="2020-09" db="EMBL/GenBank/DDBJ databases">
        <authorList>
            <person name="Sun Q."/>
            <person name="Zhou Y."/>
        </authorList>
    </citation>
    <scope>NUCLEOTIDE SEQUENCE</scope>
    <source>
        <strain evidence="5">CGMCC 1.15320</strain>
    </source>
</reference>